<dbReference type="InterPro" id="IPR050491">
    <property type="entry name" value="AmpC-like"/>
</dbReference>
<feature type="domain" description="Beta-lactamase-related" evidence="3">
    <location>
        <begin position="63"/>
        <end position="380"/>
    </location>
</feature>
<gene>
    <name evidence="4" type="ORF">ACIGXA_09680</name>
</gene>
<protein>
    <submittedName>
        <fullName evidence="4">Serine hydrolase domain-containing protein</fullName>
        <ecNumber evidence="4">3.-.-.-</ecNumber>
    </submittedName>
</protein>
<dbReference type="InterPro" id="IPR012338">
    <property type="entry name" value="Beta-lactam/transpept-like"/>
</dbReference>
<evidence type="ECO:0000313" key="4">
    <source>
        <dbReference type="EMBL" id="MFI9100787.1"/>
    </source>
</evidence>
<dbReference type="InterPro" id="IPR001466">
    <property type="entry name" value="Beta-lactam-related"/>
</dbReference>
<dbReference type="GO" id="GO:0016787">
    <property type="term" value="F:hydrolase activity"/>
    <property type="evidence" value="ECO:0007669"/>
    <property type="project" value="UniProtKB-KW"/>
</dbReference>
<feature type="signal peptide" evidence="2">
    <location>
        <begin position="1"/>
        <end position="28"/>
    </location>
</feature>
<dbReference type="RefSeq" id="WP_399646404.1">
    <property type="nucleotide sequence ID" value="NZ_JBITYG010000002.1"/>
</dbReference>
<keyword evidence="4" id="KW-0378">Hydrolase</keyword>
<comment type="caution">
    <text evidence="4">The sequence shown here is derived from an EMBL/GenBank/DDBJ whole genome shotgun (WGS) entry which is preliminary data.</text>
</comment>
<feature type="chain" id="PRO_5047071044" evidence="2">
    <location>
        <begin position="29"/>
        <end position="435"/>
    </location>
</feature>
<proteinExistence type="predicted"/>
<evidence type="ECO:0000313" key="5">
    <source>
        <dbReference type="Proteomes" id="UP001614394"/>
    </source>
</evidence>
<evidence type="ECO:0000259" key="3">
    <source>
        <dbReference type="Pfam" id="PF00144"/>
    </source>
</evidence>
<reference evidence="4 5" key="1">
    <citation type="submission" date="2024-10" db="EMBL/GenBank/DDBJ databases">
        <title>The Natural Products Discovery Center: Release of the First 8490 Sequenced Strains for Exploring Actinobacteria Biosynthetic Diversity.</title>
        <authorList>
            <person name="Kalkreuter E."/>
            <person name="Kautsar S.A."/>
            <person name="Yang D."/>
            <person name="Bader C.D."/>
            <person name="Teijaro C.N."/>
            <person name="Fluegel L."/>
            <person name="Davis C.M."/>
            <person name="Simpson J.R."/>
            <person name="Lauterbach L."/>
            <person name="Steele A.D."/>
            <person name="Gui C."/>
            <person name="Meng S."/>
            <person name="Li G."/>
            <person name="Viehrig K."/>
            <person name="Ye F."/>
            <person name="Su P."/>
            <person name="Kiefer A.F."/>
            <person name="Nichols A."/>
            <person name="Cepeda A.J."/>
            <person name="Yan W."/>
            <person name="Fan B."/>
            <person name="Jiang Y."/>
            <person name="Adhikari A."/>
            <person name="Zheng C.-J."/>
            <person name="Schuster L."/>
            <person name="Cowan T.M."/>
            <person name="Smanski M.J."/>
            <person name="Chevrette M.G."/>
            <person name="De Carvalho L.P.S."/>
            <person name="Shen B."/>
        </authorList>
    </citation>
    <scope>NUCLEOTIDE SEQUENCE [LARGE SCALE GENOMIC DNA]</scope>
    <source>
        <strain evidence="4 5">NPDC053399</strain>
    </source>
</reference>
<keyword evidence="5" id="KW-1185">Reference proteome</keyword>
<organism evidence="4 5">
    <name type="scientific">Streptomyces fildesensis</name>
    <dbReference type="NCBI Taxonomy" id="375757"/>
    <lineage>
        <taxon>Bacteria</taxon>
        <taxon>Bacillati</taxon>
        <taxon>Actinomycetota</taxon>
        <taxon>Actinomycetes</taxon>
        <taxon>Kitasatosporales</taxon>
        <taxon>Streptomycetaceae</taxon>
        <taxon>Streptomyces</taxon>
    </lineage>
</organism>
<feature type="region of interest" description="Disordered" evidence="1">
    <location>
        <begin position="400"/>
        <end position="420"/>
    </location>
</feature>
<keyword evidence="2" id="KW-0732">Signal</keyword>
<dbReference type="PANTHER" id="PTHR46825">
    <property type="entry name" value="D-ALANYL-D-ALANINE-CARBOXYPEPTIDASE/ENDOPEPTIDASE AMPH"/>
    <property type="match status" value="1"/>
</dbReference>
<dbReference type="Proteomes" id="UP001614394">
    <property type="component" value="Unassembled WGS sequence"/>
</dbReference>
<name>A0ABW8C4P6_9ACTN</name>
<dbReference type="Pfam" id="PF00144">
    <property type="entry name" value="Beta-lactamase"/>
    <property type="match status" value="1"/>
</dbReference>
<evidence type="ECO:0000256" key="1">
    <source>
        <dbReference type="SAM" id="MobiDB-lite"/>
    </source>
</evidence>
<dbReference type="SUPFAM" id="SSF56601">
    <property type="entry name" value="beta-lactamase/transpeptidase-like"/>
    <property type="match status" value="1"/>
</dbReference>
<accession>A0ABW8C4P6</accession>
<sequence>MVQGKFGRRAAMSASVLALVVASVPALAAQSEAQTLAATGAGNAARQAPGDGLAKPDLDALHKVFAQVMAGGAPGVMTRIDSGNTVYRETAGVADRANGQAMNTDARFRIGSITKSFSTVVLLQLVQEGKVALDAPVDQYLPGLLPDPTITVRHLLTHRSGLWDYTNDMFANTVPGFEAVRNKVFTYQELVKLSLAHPRTAKPGAAYQYSNTNFVVVGAVIEKVTGNPVGTEYQRRIITPLQLNDTVYVHPSATIPGRHIKGYLTPDEAGAPLVDSTDQTVSWAQSAGAMVSNPRDLNRFFSSLLGGRLLSANMLTEMLKMTPSDDTGTRFYGLGLRQRDLSCGISVYGHTGTVQGFYSYAFTTRDGRRSVSSMANTSNNGNVNTILGDTLEAAFCGKAPAPKTPAAQSPSSKRSVAATPKAPFYEDIAPNVARR</sequence>
<dbReference type="EC" id="3.-.-.-" evidence="4"/>
<dbReference type="PANTHER" id="PTHR46825:SF7">
    <property type="entry name" value="D-ALANYL-D-ALANINE CARBOXYPEPTIDASE"/>
    <property type="match status" value="1"/>
</dbReference>
<evidence type="ECO:0000256" key="2">
    <source>
        <dbReference type="SAM" id="SignalP"/>
    </source>
</evidence>
<dbReference type="Gene3D" id="3.40.710.10">
    <property type="entry name" value="DD-peptidase/beta-lactamase superfamily"/>
    <property type="match status" value="1"/>
</dbReference>
<dbReference type="EMBL" id="JBITYG010000002">
    <property type="protein sequence ID" value="MFI9100787.1"/>
    <property type="molecule type" value="Genomic_DNA"/>
</dbReference>